<evidence type="ECO:0000313" key="8">
    <source>
        <dbReference type="Proteomes" id="UP000284057"/>
    </source>
</evidence>
<dbReference type="InterPro" id="IPR036661">
    <property type="entry name" value="Luciferase-like_sf"/>
</dbReference>
<accession>A0A418KL90</accession>
<evidence type="ECO:0000313" key="7">
    <source>
        <dbReference type="EMBL" id="RIQ18284.1"/>
    </source>
</evidence>
<evidence type="ECO:0000256" key="3">
    <source>
        <dbReference type="ARBA" id="ARBA00023002"/>
    </source>
</evidence>
<gene>
    <name evidence="7" type="ORF">DY240_21975</name>
</gene>
<dbReference type="PANTHER" id="PTHR42847:SF4">
    <property type="entry name" value="ALKANESULFONATE MONOOXYGENASE-RELATED"/>
    <property type="match status" value="1"/>
</dbReference>
<sequence length="372" mass="41734">MPRAGRLRAEHSRPQPADSHGRRRHDSREWWMAKISFGIRVPNSGPLSGVENIVRTAQKAEELGFDSIFVHDHVVWSTEMHRHHISSGAHEALADDQSADFYEALTVIGYLAAVTSRVQIGVACLVMPTRNPIYAAKQLATLDHLSNGRLIAGVGLGSKASQSSNEFEVFGVDFKQRARLTDEYIDAMRAIWTQPLATYHGRHVSFDDAEIYPKPVQQPHPPIWVGGWTDYAARRTGRVGDGWVPGWLSPKEMARGAEIVRDTAAEYGRDPGAITIAVEKLAVIKRDRDAALERAIPTVRTSSTTYERDVDDISFALDRHIFGSVDDVKRRVEEFVEAGVTHFELKLIYPSIDDLEDQMTLWADEILPLYRD</sequence>
<protein>
    <submittedName>
        <fullName evidence="7">LLM class F420-dependent oxidoreductase</fullName>
    </submittedName>
</protein>
<dbReference type="AlphaFoldDB" id="A0A418KL90"/>
<dbReference type="Proteomes" id="UP000284057">
    <property type="component" value="Unassembled WGS sequence"/>
</dbReference>
<evidence type="ECO:0000259" key="6">
    <source>
        <dbReference type="Pfam" id="PF00296"/>
    </source>
</evidence>
<keyword evidence="1" id="KW-0285">Flavoprotein</keyword>
<evidence type="ECO:0000256" key="1">
    <source>
        <dbReference type="ARBA" id="ARBA00022630"/>
    </source>
</evidence>
<dbReference type="EMBL" id="QUAL01000190">
    <property type="protein sequence ID" value="RIQ18284.1"/>
    <property type="molecule type" value="Genomic_DNA"/>
</dbReference>
<comment type="caution">
    <text evidence="7">The sequence shown here is derived from an EMBL/GenBank/DDBJ whole genome shotgun (WGS) entry which is preliminary data.</text>
</comment>
<reference evidence="7 8" key="1">
    <citation type="submission" date="2018-09" db="EMBL/GenBank/DDBJ databases">
        <title>Isolation, diversity and antifungal activity of actinobacteria from wheat.</title>
        <authorList>
            <person name="Han C."/>
        </authorList>
    </citation>
    <scope>NUCLEOTIDE SEQUENCE [LARGE SCALE GENOMIC DNA]</scope>
    <source>
        <strain evidence="7 8">NEAU-YY265</strain>
    </source>
</reference>
<dbReference type="Pfam" id="PF00296">
    <property type="entry name" value="Bac_luciferase"/>
    <property type="match status" value="1"/>
</dbReference>
<keyword evidence="8" id="KW-1185">Reference proteome</keyword>
<keyword evidence="3" id="KW-0560">Oxidoreductase</keyword>
<proteinExistence type="predicted"/>
<dbReference type="GO" id="GO:0008726">
    <property type="term" value="F:alkanesulfonate monooxygenase activity"/>
    <property type="evidence" value="ECO:0007669"/>
    <property type="project" value="TreeGrafter"/>
</dbReference>
<dbReference type="PANTHER" id="PTHR42847">
    <property type="entry name" value="ALKANESULFONATE MONOOXYGENASE"/>
    <property type="match status" value="1"/>
</dbReference>
<dbReference type="InterPro" id="IPR019921">
    <property type="entry name" value="Lucif-like_OxRdtase_Rv2161c"/>
</dbReference>
<feature type="region of interest" description="Disordered" evidence="5">
    <location>
        <begin position="1"/>
        <end position="25"/>
    </location>
</feature>
<dbReference type="SUPFAM" id="SSF51679">
    <property type="entry name" value="Bacterial luciferase-like"/>
    <property type="match status" value="1"/>
</dbReference>
<dbReference type="Gene3D" id="3.20.20.30">
    <property type="entry name" value="Luciferase-like domain"/>
    <property type="match status" value="1"/>
</dbReference>
<evidence type="ECO:0000256" key="5">
    <source>
        <dbReference type="SAM" id="MobiDB-lite"/>
    </source>
</evidence>
<evidence type="ECO:0000256" key="2">
    <source>
        <dbReference type="ARBA" id="ARBA00022643"/>
    </source>
</evidence>
<keyword evidence="2" id="KW-0288">FMN</keyword>
<dbReference type="InterPro" id="IPR050172">
    <property type="entry name" value="SsuD_RutA_monooxygenase"/>
</dbReference>
<dbReference type="InterPro" id="IPR011251">
    <property type="entry name" value="Luciferase-like_dom"/>
</dbReference>
<feature type="domain" description="Luciferase-like" evidence="6">
    <location>
        <begin position="48"/>
        <end position="340"/>
    </location>
</feature>
<keyword evidence="4" id="KW-0503">Monooxygenase</keyword>
<organism evidence="7 8">
    <name type="scientific">Jiangella rhizosphaerae</name>
    <dbReference type="NCBI Taxonomy" id="2293569"/>
    <lineage>
        <taxon>Bacteria</taxon>
        <taxon>Bacillati</taxon>
        <taxon>Actinomycetota</taxon>
        <taxon>Actinomycetes</taxon>
        <taxon>Jiangellales</taxon>
        <taxon>Jiangellaceae</taxon>
        <taxon>Jiangella</taxon>
    </lineage>
</organism>
<name>A0A418KL90_9ACTN</name>
<dbReference type="NCBIfam" id="TIGR03619">
    <property type="entry name" value="F420_Rv2161c"/>
    <property type="match status" value="1"/>
</dbReference>
<dbReference type="GO" id="GO:0046306">
    <property type="term" value="P:alkanesulfonate catabolic process"/>
    <property type="evidence" value="ECO:0007669"/>
    <property type="project" value="TreeGrafter"/>
</dbReference>
<evidence type="ECO:0000256" key="4">
    <source>
        <dbReference type="ARBA" id="ARBA00023033"/>
    </source>
</evidence>